<evidence type="ECO:0000313" key="3">
    <source>
        <dbReference type="Proteomes" id="UP000692954"/>
    </source>
</evidence>
<protein>
    <submittedName>
        <fullName evidence="2">Uncharacterized protein</fullName>
    </submittedName>
</protein>
<dbReference type="Proteomes" id="UP000692954">
    <property type="component" value="Unassembled WGS sequence"/>
</dbReference>
<accession>A0A8S1KGY1</accession>
<sequence length="109" mass="13157">MIQQILNKFFQFQNLSQYTRQNNQIEYEPKEIGVLQHSIIQVLYRHSTNKIQIQRIQIHYQITNSQKGQNSLVNLQILKIKLNSYNNKLKRKILGVEEMKYHPNNYNKI</sequence>
<keyword evidence="3" id="KW-1185">Reference proteome</keyword>
<dbReference type="AlphaFoldDB" id="A0A8S1KGY1"/>
<evidence type="ECO:0000313" key="2">
    <source>
        <dbReference type="EMBL" id="CAD8054790.1"/>
    </source>
</evidence>
<evidence type="ECO:0000313" key="1">
    <source>
        <dbReference type="EMBL" id="CAD8054788.1"/>
    </source>
</evidence>
<dbReference type="EMBL" id="CAJJDN010000008">
    <property type="protein sequence ID" value="CAD8054788.1"/>
    <property type="molecule type" value="Genomic_DNA"/>
</dbReference>
<reference evidence="2" key="1">
    <citation type="submission" date="2021-01" db="EMBL/GenBank/DDBJ databases">
        <authorList>
            <consortium name="Genoscope - CEA"/>
            <person name="William W."/>
        </authorList>
    </citation>
    <scope>NUCLEOTIDE SEQUENCE</scope>
</reference>
<name>A0A8S1KGY1_9CILI</name>
<gene>
    <name evidence="1" type="ORF">PSON_ATCC_30995.1.T0080472</name>
    <name evidence="2" type="ORF">PSON_ATCC_30995.1.T0080473</name>
</gene>
<organism evidence="2 3">
    <name type="scientific">Paramecium sonneborni</name>
    <dbReference type="NCBI Taxonomy" id="65129"/>
    <lineage>
        <taxon>Eukaryota</taxon>
        <taxon>Sar</taxon>
        <taxon>Alveolata</taxon>
        <taxon>Ciliophora</taxon>
        <taxon>Intramacronucleata</taxon>
        <taxon>Oligohymenophorea</taxon>
        <taxon>Peniculida</taxon>
        <taxon>Parameciidae</taxon>
        <taxon>Paramecium</taxon>
    </lineage>
</organism>
<comment type="caution">
    <text evidence="2">The sequence shown here is derived from an EMBL/GenBank/DDBJ whole genome shotgun (WGS) entry which is preliminary data.</text>
</comment>
<dbReference type="EMBL" id="CAJJDN010000008">
    <property type="protein sequence ID" value="CAD8054790.1"/>
    <property type="molecule type" value="Genomic_DNA"/>
</dbReference>
<proteinExistence type="predicted"/>